<evidence type="ECO:0000256" key="4">
    <source>
        <dbReference type="PROSITE-ProRule" id="PRU00335"/>
    </source>
</evidence>
<dbReference type="SUPFAM" id="SSF46689">
    <property type="entry name" value="Homeodomain-like"/>
    <property type="match status" value="1"/>
</dbReference>
<dbReference type="STRING" id="1437824.BN940_12836"/>
<evidence type="ECO:0000259" key="6">
    <source>
        <dbReference type="PROSITE" id="PS50977"/>
    </source>
</evidence>
<dbReference type="eggNOG" id="COG1309">
    <property type="taxonomic scope" value="Bacteria"/>
</dbReference>
<dbReference type="AlphaFoldDB" id="W8X4S9"/>
<dbReference type="InterPro" id="IPR009057">
    <property type="entry name" value="Homeodomain-like_sf"/>
</dbReference>
<dbReference type="InterPro" id="IPR050109">
    <property type="entry name" value="HTH-type_TetR-like_transc_reg"/>
</dbReference>
<dbReference type="InterPro" id="IPR036271">
    <property type="entry name" value="Tet_transcr_reg_TetR-rel_C_sf"/>
</dbReference>
<evidence type="ECO:0000313" key="8">
    <source>
        <dbReference type="Proteomes" id="UP000019805"/>
    </source>
</evidence>
<reference evidence="7 8" key="1">
    <citation type="journal article" date="2014" name="BMC Microbiol.">
        <title>The oxygen-independent metabolism of cyclic monoterpenes in Castellaniella defragrans 65Phen.</title>
        <authorList>
            <person name="Petasch J."/>
            <person name="Disch E.M."/>
            <person name="Markert S."/>
            <person name="Becher D."/>
            <person name="Schweder T."/>
            <person name="Huttel B."/>
            <person name="Reinhardt R."/>
            <person name="Harder J."/>
        </authorList>
    </citation>
    <scope>NUCLEOTIDE SEQUENCE [LARGE SCALE GENOMIC DNA]</scope>
    <source>
        <strain evidence="7">65Phen</strain>
    </source>
</reference>
<dbReference type="PRINTS" id="PR00455">
    <property type="entry name" value="HTHTETR"/>
</dbReference>
<sequence>MAPPNFSSRINRHAEHAALESARRWPAAGRRAAPAGRQPRNRRLPAHERRDQILDAALHEFSERGFGAARMDDIAARAGLSKGGLYAHFESKDAVFQALMQRMLLPDLLFGERPPERAPQGDARQPQAALADLVDGFLDRAYARLEDDRFIRTLHLLIAEGPRMPDVLGGWRDNHLRLLQSQQALMRRAVESGALRDSALTDMVQLIHAPVLLGAVLRMLQDDEHVRAVLPRLRAAHRRLLLELLPPDPA</sequence>
<dbReference type="FunFam" id="1.10.10.60:FF:000141">
    <property type="entry name" value="TetR family transcriptional regulator"/>
    <property type="match status" value="1"/>
</dbReference>
<dbReference type="PANTHER" id="PTHR30055">
    <property type="entry name" value="HTH-TYPE TRANSCRIPTIONAL REGULATOR RUTR"/>
    <property type="match status" value="1"/>
</dbReference>
<dbReference type="HOGENOM" id="CLU_069356_27_2_4"/>
<name>W8X4S9_CASD6</name>
<dbReference type="PANTHER" id="PTHR30055:SF223">
    <property type="entry name" value="HTH-TYPE TRANSCRIPTIONAL REGULATOR UIDR"/>
    <property type="match status" value="1"/>
</dbReference>
<proteinExistence type="predicted"/>
<dbReference type="Gene3D" id="1.10.357.10">
    <property type="entry name" value="Tetracycline Repressor, domain 2"/>
    <property type="match status" value="1"/>
</dbReference>
<evidence type="ECO:0000256" key="5">
    <source>
        <dbReference type="SAM" id="MobiDB-lite"/>
    </source>
</evidence>
<dbReference type="SUPFAM" id="SSF48498">
    <property type="entry name" value="Tetracyclin repressor-like, C-terminal domain"/>
    <property type="match status" value="1"/>
</dbReference>
<feature type="DNA-binding region" description="H-T-H motif" evidence="4">
    <location>
        <begin position="70"/>
        <end position="89"/>
    </location>
</feature>
<keyword evidence="8" id="KW-1185">Reference proteome</keyword>
<dbReference type="Pfam" id="PF00440">
    <property type="entry name" value="TetR_N"/>
    <property type="match status" value="1"/>
</dbReference>
<dbReference type="GO" id="GO:0003700">
    <property type="term" value="F:DNA-binding transcription factor activity"/>
    <property type="evidence" value="ECO:0007669"/>
    <property type="project" value="TreeGrafter"/>
</dbReference>
<gene>
    <name evidence="7" type="ORF">BN940_12836</name>
</gene>
<feature type="compositionally biased region" description="Low complexity" evidence="5">
    <location>
        <begin position="24"/>
        <end position="38"/>
    </location>
</feature>
<protein>
    <submittedName>
        <fullName evidence="7">Transcriptional regulator, TetR family</fullName>
    </submittedName>
</protein>
<keyword evidence="1" id="KW-0805">Transcription regulation</keyword>
<evidence type="ECO:0000256" key="2">
    <source>
        <dbReference type="ARBA" id="ARBA00023125"/>
    </source>
</evidence>
<evidence type="ECO:0000313" key="7">
    <source>
        <dbReference type="EMBL" id="CDM25017.1"/>
    </source>
</evidence>
<organism evidence="7 8">
    <name type="scientific">Castellaniella defragrans (strain DSM 12143 / CCUG 39792 / 65Phen)</name>
    <name type="common">Alcaligenes defragrans</name>
    <dbReference type="NCBI Taxonomy" id="1437824"/>
    <lineage>
        <taxon>Bacteria</taxon>
        <taxon>Pseudomonadati</taxon>
        <taxon>Pseudomonadota</taxon>
        <taxon>Betaproteobacteria</taxon>
        <taxon>Burkholderiales</taxon>
        <taxon>Alcaligenaceae</taxon>
        <taxon>Castellaniella</taxon>
    </lineage>
</organism>
<feature type="region of interest" description="Disordered" evidence="5">
    <location>
        <begin position="19"/>
        <end position="48"/>
    </location>
</feature>
<dbReference type="EMBL" id="HG916765">
    <property type="protein sequence ID" value="CDM25017.1"/>
    <property type="molecule type" value="Genomic_DNA"/>
</dbReference>
<dbReference type="Proteomes" id="UP000019805">
    <property type="component" value="Chromosome"/>
</dbReference>
<dbReference type="RefSeq" id="WP_084330667.1">
    <property type="nucleotide sequence ID" value="NZ_HG916765.1"/>
</dbReference>
<accession>W8X4S9</accession>
<dbReference type="PATRIC" id="fig|1437824.5.peg.2535"/>
<dbReference type="InterPro" id="IPR001647">
    <property type="entry name" value="HTH_TetR"/>
</dbReference>
<dbReference type="PROSITE" id="PS50977">
    <property type="entry name" value="HTH_TETR_2"/>
    <property type="match status" value="1"/>
</dbReference>
<dbReference type="GO" id="GO:0000976">
    <property type="term" value="F:transcription cis-regulatory region binding"/>
    <property type="evidence" value="ECO:0007669"/>
    <property type="project" value="TreeGrafter"/>
</dbReference>
<keyword evidence="2 4" id="KW-0238">DNA-binding</keyword>
<feature type="domain" description="HTH tetR-type" evidence="6">
    <location>
        <begin position="47"/>
        <end position="107"/>
    </location>
</feature>
<evidence type="ECO:0000256" key="1">
    <source>
        <dbReference type="ARBA" id="ARBA00023015"/>
    </source>
</evidence>
<dbReference type="KEGG" id="cdn:BN940_12836"/>
<evidence type="ECO:0000256" key="3">
    <source>
        <dbReference type="ARBA" id="ARBA00023163"/>
    </source>
</evidence>
<keyword evidence="3" id="KW-0804">Transcription</keyword>